<accession>A0A917ZB93</accession>
<dbReference type="EMBL" id="BMLT01000003">
    <property type="protein sequence ID" value="GGO80028.1"/>
    <property type="molecule type" value="Genomic_DNA"/>
</dbReference>
<evidence type="ECO:0000256" key="1">
    <source>
        <dbReference type="SAM" id="MobiDB-lite"/>
    </source>
</evidence>
<organism evidence="2 3">
    <name type="scientific">Marinobacterium nitratireducens</name>
    <dbReference type="NCBI Taxonomy" id="518897"/>
    <lineage>
        <taxon>Bacteria</taxon>
        <taxon>Pseudomonadati</taxon>
        <taxon>Pseudomonadota</taxon>
        <taxon>Gammaproteobacteria</taxon>
        <taxon>Oceanospirillales</taxon>
        <taxon>Oceanospirillaceae</taxon>
        <taxon>Marinobacterium</taxon>
    </lineage>
</organism>
<evidence type="ECO:0000313" key="2">
    <source>
        <dbReference type="EMBL" id="GGO80028.1"/>
    </source>
</evidence>
<evidence type="ECO:0000313" key="3">
    <source>
        <dbReference type="Proteomes" id="UP000599578"/>
    </source>
</evidence>
<feature type="compositionally biased region" description="Basic and acidic residues" evidence="1">
    <location>
        <begin position="24"/>
        <end position="33"/>
    </location>
</feature>
<gene>
    <name evidence="2" type="ORF">GCM10011348_15800</name>
</gene>
<feature type="region of interest" description="Disordered" evidence="1">
    <location>
        <begin position="1"/>
        <end position="33"/>
    </location>
</feature>
<sequence length="73" mass="7684">MASFKVDLASLDDDADSSPTPAERLADPKPKDAEAEASTFQLKLFDASLTTSEESFVAVDDSDSVSTEVANSV</sequence>
<protein>
    <submittedName>
        <fullName evidence="2">Uncharacterized protein</fullName>
    </submittedName>
</protein>
<reference evidence="2 3" key="1">
    <citation type="journal article" date="2014" name="Int. J. Syst. Evol. Microbiol.">
        <title>Complete genome sequence of Corynebacterium casei LMG S-19264T (=DSM 44701T), isolated from a smear-ripened cheese.</title>
        <authorList>
            <consortium name="US DOE Joint Genome Institute (JGI-PGF)"/>
            <person name="Walter F."/>
            <person name="Albersmeier A."/>
            <person name="Kalinowski J."/>
            <person name="Ruckert C."/>
        </authorList>
    </citation>
    <scope>NUCLEOTIDE SEQUENCE [LARGE SCALE GENOMIC DNA]</scope>
    <source>
        <strain evidence="2 3">CGMCC 1.7286</strain>
    </source>
</reference>
<dbReference type="Proteomes" id="UP000599578">
    <property type="component" value="Unassembled WGS sequence"/>
</dbReference>
<comment type="caution">
    <text evidence="2">The sequence shown here is derived from an EMBL/GenBank/DDBJ whole genome shotgun (WGS) entry which is preliminary data.</text>
</comment>
<keyword evidence="3" id="KW-1185">Reference proteome</keyword>
<name>A0A917ZB93_9GAMM</name>
<dbReference type="AlphaFoldDB" id="A0A917ZB93"/>
<proteinExistence type="predicted"/>